<keyword evidence="1" id="KW-0812">Transmembrane</keyword>
<keyword evidence="1" id="KW-1133">Transmembrane helix</keyword>
<dbReference type="EMBL" id="CAJNOM010000340">
    <property type="protein sequence ID" value="CAF1372927.1"/>
    <property type="molecule type" value="Genomic_DNA"/>
</dbReference>
<keyword evidence="4" id="KW-1185">Reference proteome</keyword>
<feature type="transmembrane region" description="Helical" evidence="1">
    <location>
        <begin position="364"/>
        <end position="392"/>
    </location>
</feature>
<accession>A0A815J0K3</accession>
<reference evidence="3" key="1">
    <citation type="submission" date="2021-02" db="EMBL/GenBank/DDBJ databases">
        <authorList>
            <person name="Nowell W R."/>
        </authorList>
    </citation>
    <scope>NUCLEOTIDE SEQUENCE</scope>
</reference>
<evidence type="ECO:0000256" key="1">
    <source>
        <dbReference type="SAM" id="Phobius"/>
    </source>
</evidence>
<proteinExistence type="predicted"/>
<evidence type="ECO:0000313" key="4">
    <source>
        <dbReference type="Proteomes" id="UP000663832"/>
    </source>
</evidence>
<feature type="transmembrane region" description="Helical" evidence="1">
    <location>
        <begin position="66"/>
        <end position="85"/>
    </location>
</feature>
<dbReference type="EMBL" id="CAJNOI010000032">
    <property type="protein sequence ID" value="CAF0887224.1"/>
    <property type="molecule type" value="Genomic_DNA"/>
</dbReference>
<feature type="transmembrane region" description="Helical" evidence="1">
    <location>
        <begin position="404"/>
        <end position="430"/>
    </location>
</feature>
<gene>
    <name evidence="2" type="ORF">BJG266_LOCUS9752</name>
    <name evidence="3" type="ORF">QVE165_LOCUS35213</name>
</gene>
<feature type="transmembrane region" description="Helical" evidence="1">
    <location>
        <begin position="33"/>
        <end position="54"/>
    </location>
</feature>
<comment type="caution">
    <text evidence="3">The sequence shown here is derived from an EMBL/GenBank/DDBJ whole genome shotgun (WGS) entry which is preliminary data.</text>
</comment>
<sequence length="542" mass="64622">MLNNQSDIQLFPIYKLFFDDIEEIFLNTISFRILIILILITCFFIIGIIILLFNRSTNTFSSHLNPFIYALIFYDFIQLLSLITLKYNFTEQFFNQLCRWPYYLKSSSESGQCITLIFLFALSRHQIRYFLAHNHLPKTNRINSRALTFVCLLFIVYDNNWITHVKIEKIHLITLNETKYEINIRESHIPLYENSNKTIHSHLRFITDLDRYSQGQEKNLTIQNQHKTSTDEIIHNNRDGSIHEIIFKIPYDVFNPTTNRTKRKLTRYKREQTISENKNNSSYQINRCTYGQRNFFLSNFLLLIHSIIYFILILYYLIIVYSYKIENINIDYHQQLSIKSLKMGRRKSAERHEQFILLIHLKRFLYLITYSHTLLTFIRLVYICLLTIMLCLLQTPFKWLPIKIIFYSLFLIIYFSIPIRMSLLFIYLFLNRFSTQIESIFFYIFHTKLRFSWKLEKPTICFRLQFIPYTNNSNQIEGLTNSLIIDLSSTMEEDQSTMFPNDSAIVYDESSSGYNPVTTTMLVTPLNLANETTSNISVIAKL</sequence>
<name>A0A815J0K3_9BILA</name>
<dbReference type="OrthoDB" id="10017877at2759"/>
<dbReference type="AlphaFoldDB" id="A0A815J0K3"/>
<keyword evidence="1" id="KW-0472">Membrane</keyword>
<dbReference type="Proteomes" id="UP000663832">
    <property type="component" value="Unassembled WGS sequence"/>
</dbReference>
<dbReference type="Proteomes" id="UP000663877">
    <property type="component" value="Unassembled WGS sequence"/>
</dbReference>
<organism evidence="3 4">
    <name type="scientific">Adineta steineri</name>
    <dbReference type="NCBI Taxonomy" id="433720"/>
    <lineage>
        <taxon>Eukaryota</taxon>
        <taxon>Metazoa</taxon>
        <taxon>Spiralia</taxon>
        <taxon>Gnathifera</taxon>
        <taxon>Rotifera</taxon>
        <taxon>Eurotatoria</taxon>
        <taxon>Bdelloidea</taxon>
        <taxon>Adinetida</taxon>
        <taxon>Adinetidae</taxon>
        <taxon>Adineta</taxon>
    </lineage>
</organism>
<evidence type="ECO:0000313" key="2">
    <source>
        <dbReference type="EMBL" id="CAF0887224.1"/>
    </source>
</evidence>
<feature type="transmembrane region" description="Helical" evidence="1">
    <location>
        <begin position="300"/>
        <end position="323"/>
    </location>
</feature>
<protein>
    <submittedName>
        <fullName evidence="3">Uncharacterized protein</fullName>
    </submittedName>
</protein>
<evidence type="ECO:0000313" key="3">
    <source>
        <dbReference type="EMBL" id="CAF1372927.1"/>
    </source>
</evidence>